<dbReference type="GO" id="GO:0046982">
    <property type="term" value="F:protein heterodimerization activity"/>
    <property type="evidence" value="ECO:0007669"/>
    <property type="project" value="InterPro"/>
</dbReference>
<feature type="compositionally biased region" description="Basic and acidic residues" evidence="1">
    <location>
        <begin position="1091"/>
        <end position="1104"/>
    </location>
</feature>
<keyword evidence="3" id="KW-1185">Reference proteome</keyword>
<dbReference type="EMBL" id="NBSH01000003">
    <property type="protein sequence ID" value="ORX39160.1"/>
    <property type="molecule type" value="Genomic_DNA"/>
</dbReference>
<dbReference type="Proteomes" id="UP000193218">
    <property type="component" value="Unassembled WGS sequence"/>
</dbReference>
<feature type="compositionally biased region" description="Polar residues" evidence="1">
    <location>
        <begin position="557"/>
        <end position="573"/>
    </location>
</feature>
<feature type="compositionally biased region" description="Pro residues" evidence="1">
    <location>
        <begin position="393"/>
        <end position="402"/>
    </location>
</feature>
<dbReference type="STRING" id="4999.A0A1Y1UM88"/>
<feature type="compositionally biased region" description="Polar residues" evidence="1">
    <location>
        <begin position="1062"/>
        <end position="1072"/>
    </location>
</feature>
<organism evidence="2 3">
    <name type="scientific">Kockovaella imperatae</name>
    <dbReference type="NCBI Taxonomy" id="4999"/>
    <lineage>
        <taxon>Eukaryota</taxon>
        <taxon>Fungi</taxon>
        <taxon>Dikarya</taxon>
        <taxon>Basidiomycota</taxon>
        <taxon>Agaricomycotina</taxon>
        <taxon>Tremellomycetes</taxon>
        <taxon>Tremellales</taxon>
        <taxon>Cuniculitremaceae</taxon>
        <taxon>Kockovaella</taxon>
    </lineage>
</organism>
<feature type="compositionally biased region" description="Polar residues" evidence="1">
    <location>
        <begin position="334"/>
        <end position="357"/>
    </location>
</feature>
<feature type="region of interest" description="Disordered" evidence="1">
    <location>
        <begin position="791"/>
        <end position="819"/>
    </location>
</feature>
<feature type="compositionally biased region" description="Polar residues" evidence="1">
    <location>
        <begin position="642"/>
        <end position="659"/>
    </location>
</feature>
<feature type="region of interest" description="Disordered" evidence="1">
    <location>
        <begin position="835"/>
        <end position="906"/>
    </location>
</feature>
<dbReference type="Pfam" id="PF10384">
    <property type="entry name" value="Scm3"/>
    <property type="match status" value="1"/>
</dbReference>
<feature type="compositionally biased region" description="Low complexity" evidence="1">
    <location>
        <begin position="1043"/>
        <end position="1061"/>
    </location>
</feature>
<feature type="compositionally biased region" description="Polar residues" evidence="1">
    <location>
        <begin position="835"/>
        <end position="850"/>
    </location>
</feature>
<dbReference type="AlphaFoldDB" id="A0A1Y1UM88"/>
<dbReference type="InterPro" id="IPR009072">
    <property type="entry name" value="Histone-fold"/>
</dbReference>
<feature type="region of interest" description="Disordered" evidence="1">
    <location>
        <begin position="501"/>
        <end position="525"/>
    </location>
</feature>
<dbReference type="Gene3D" id="1.10.20.10">
    <property type="entry name" value="Histone, subunit A"/>
    <property type="match status" value="1"/>
</dbReference>
<feature type="compositionally biased region" description="Polar residues" evidence="1">
    <location>
        <begin position="43"/>
        <end position="53"/>
    </location>
</feature>
<dbReference type="GO" id="GO:0005634">
    <property type="term" value="C:nucleus"/>
    <property type="evidence" value="ECO:0007669"/>
    <property type="project" value="InterPro"/>
</dbReference>
<dbReference type="InterPro" id="IPR018465">
    <property type="entry name" value="Scm3/HJURP"/>
</dbReference>
<feature type="region of interest" description="Disordered" evidence="1">
    <location>
        <begin position="996"/>
        <end position="1139"/>
    </location>
</feature>
<feature type="region of interest" description="Disordered" evidence="1">
    <location>
        <begin position="557"/>
        <end position="587"/>
    </location>
</feature>
<feature type="compositionally biased region" description="Basic and acidic residues" evidence="1">
    <location>
        <begin position="883"/>
        <end position="896"/>
    </location>
</feature>
<evidence type="ECO:0000313" key="2">
    <source>
        <dbReference type="EMBL" id="ORX39160.1"/>
    </source>
</evidence>
<sequence>MDPLDCLSQPPHSESSSSSASSSFFPQPFKIDSYRPPAEHYSSRANTPSFATPSRTFSRSSSVFSTSNNSYATRVEKYKSEKLEKERYESALKLKSTWETIYEKYGSVNPDEDDEIDINTGKIVIDRGRLRSMSARAFGELEDEDTRSSLGPDDWVFESDEDELGAWDERSGLDDQFPDPAVTRAMRPGWTREDQEDLDSFLRAESVRRTTQEEDNDEEVAPARISRKTAPQEDLSDGDVEESEEEMEEVEEVEEVEESDEVEESEEVEEVEERWEYESSPDMSPPINVSRSVSRSSLAPTSVKRQSVRPAVVLRDRSTSDDEMLSNLLPMPLTGTSVRATGRTNARPSPPASTTRNAFEVVIPARSSTNKPSPTRRARALTESRQLLLDLFTPPPSSPPPGSASSSKKLKGRTSSKSVPPAPTLRDLFSPNSPEPPSKPVRRVISTGNVSTREKNSDSDPATSPQRCLQCLLAGGDRLKWAGRCPGRLVGRDCPLTGPVDTVPTRNETPIRPTEITGDFRAPQSGVLSPPTPDLIHADAEETSQVYHDVGLTTLADGSSTDGVTRNLSQTPRSGLMTPTPEGSKRQARHCVLCREAGGDRALGSAECPGRRRRRRCKFSDEHQVSELRSSSSMPELRLRTPRSQSEVSPKPQSLSAQRVSHRIMSSEEQDQLSPVGLPRQQQVEAAESPKDNAFVRRGSVKGSERSYTPLTGYNFQRGTTPLPRGATPLSTRRQLFTPKGTNPRRCKYCHRAGGERAETASWCRGRTWAKNCPFYMDGRDTPCPTPFRMTVTPDRSVSREPWHHGHPEDPSEYRSGLPQETRSFWHPANARSTIDLSQPASSPHASSTRFAPRSLLTPMSSTSERGSSIATGSQPRKSILRRPSEAADVSRESPAPKRTRFSLGPDLPDASTVLYCRPGEDVLGLERVPSRPMPSYGSSPYSKEMLVRAADAGVDLSARLTGRLPPNLLKSIGLLGNTGRSSPVASMKKSFSMPSVRHVTHSSPTASWSPLPSKTARTSLDRARRMLPPPLPDKCYQPTPPLSTGSTSSASSRPRSRSMSLGTPTPRTNKAQARAHPHSPPRPIAQTHSGKREGPASAEREDLGGVDGVAESISWGLDEDAGGSADLCEGGSSLIRLV</sequence>
<evidence type="ECO:0000256" key="1">
    <source>
        <dbReference type="SAM" id="MobiDB-lite"/>
    </source>
</evidence>
<feature type="compositionally biased region" description="Basic and acidic residues" evidence="1">
    <location>
        <begin position="200"/>
        <end position="212"/>
    </location>
</feature>
<dbReference type="InParanoid" id="A0A1Y1UM88"/>
<feature type="compositionally biased region" description="Acidic residues" evidence="1">
    <location>
        <begin position="234"/>
        <end position="275"/>
    </location>
</feature>
<feature type="region of interest" description="Disordered" evidence="1">
    <location>
        <begin position="390"/>
        <end position="465"/>
    </location>
</feature>
<protein>
    <submittedName>
        <fullName evidence="2">Uncharacterized protein</fullName>
    </submittedName>
</protein>
<comment type="caution">
    <text evidence="2">The sequence shown here is derived from an EMBL/GenBank/DDBJ whole genome shotgun (WGS) entry which is preliminary data.</text>
</comment>
<feature type="compositionally biased region" description="Low complexity" evidence="1">
    <location>
        <begin position="54"/>
        <end position="65"/>
    </location>
</feature>
<accession>A0A1Y1UM88</accession>
<dbReference type="GeneID" id="33556875"/>
<feature type="compositionally biased region" description="Polar residues" evidence="1">
    <location>
        <begin position="1002"/>
        <end position="1019"/>
    </location>
</feature>
<evidence type="ECO:0000313" key="3">
    <source>
        <dbReference type="Proteomes" id="UP000193218"/>
    </source>
</evidence>
<feature type="compositionally biased region" description="Polar residues" evidence="1">
    <location>
        <begin position="706"/>
        <end position="720"/>
    </location>
</feature>
<feature type="region of interest" description="Disordered" evidence="1">
    <location>
        <begin position="602"/>
        <end position="730"/>
    </location>
</feature>
<feature type="compositionally biased region" description="Polar residues" evidence="1">
    <location>
        <begin position="858"/>
        <end position="877"/>
    </location>
</feature>
<dbReference type="RefSeq" id="XP_021873023.1">
    <property type="nucleotide sequence ID" value="XM_022015067.1"/>
</dbReference>
<feature type="compositionally biased region" description="Basic and acidic residues" evidence="1">
    <location>
        <begin position="797"/>
        <end position="813"/>
    </location>
</feature>
<gene>
    <name evidence="2" type="ORF">BD324DRAFT_618687</name>
</gene>
<feature type="region of interest" description="Disordered" evidence="1">
    <location>
        <begin position="162"/>
        <end position="357"/>
    </location>
</feature>
<dbReference type="OrthoDB" id="2420608at2759"/>
<name>A0A1Y1UM88_9TREE</name>
<proteinExistence type="predicted"/>
<feature type="compositionally biased region" description="Polar residues" evidence="1">
    <location>
        <begin position="287"/>
        <end position="305"/>
    </location>
</feature>
<dbReference type="GO" id="GO:0042393">
    <property type="term" value="F:histone binding"/>
    <property type="evidence" value="ECO:0007669"/>
    <property type="project" value="InterPro"/>
</dbReference>
<reference evidence="2 3" key="1">
    <citation type="submission" date="2017-03" db="EMBL/GenBank/DDBJ databases">
        <title>Widespread Adenine N6-methylation of Active Genes in Fungi.</title>
        <authorList>
            <consortium name="DOE Joint Genome Institute"/>
            <person name="Mondo S.J."/>
            <person name="Dannebaum R.O."/>
            <person name="Kuo R.C."/>
            <person name="Louie K.B."/>
            <person name="Bewick A.J."/>
            <person name="Labutti K."/>
            <person name="Haridas S."/>
            <person name="Kuo A."/>
            <person name="Salamov A."/>
            <person name="Ahrendt S.R."/>
            <person name="Lau R."/>
            <person name="Bowen B.P."/>
            <person name="Lipzen A."/>
            <person name="Sullivan W."/>
            <person name="Andreopoulos W.B."/>
            <person name="Clum A."/>
            <person name="Lindquist E."/>
            <person name="Daum C."/>
            <person name="Northen T.R."/>
            <person name="Ramamoorthy G."/>
            <person name="Schmitz R.J."/>
            <person name="Gryganskyi A."/>
            <person name="Culley D."/>
            <person name="Magnuson J."/>
            <person name="James T.Y."/>
            <person name="O'Malley M.A."/>
            <person name="Stajich J.E."/>
            <person name="Spatafora J.W."/>
            <person name="Visel A."/>
            <person name="Grigoriev I.V."/>
        </authorList>
    </citation>
    <scope>NUCLEOTIDE SEQUENCE [LARGE SCALE GENOMIC DNA]</scope>
    <source>
        <strain evidence="2 3">NRRL Y-17943</strain>
    </source>
</reference>
<feature type="region of interest" description="Disordered" evidence="1">
    <location>
        <begin position="1"/>
        <end position="65"/>
    </location>
</feature>
<feature type="compositionally biased region" description="Low complexity" evidence="1">
    <location>
        <begin position="8"/>
        <end position="29"/>
    </location>
</feature>